<dbReference type="PROSITE" id="PS50109">
    <property type="entry name" value="HIS_KIN"/>
    <property type="match status" value="1"/>
</dbReference>
<evidence type="ECO:0000256" key="6">
    <source>
        <dbReference type="SAM" id="Phobius"/>
    </source>
</evidence>
<keyword evidence="6" id="KW-1133">Transmembrane helix</keyword>
<feature type="transmembrane region" description="Helical" evidence="6">
    <location>
        <begin position="7"/>
        <end position="28"/>
    </location>
</feature>
<feature type="coiled-coil region" evidence="5">
    <location>
        <begin position="66"/>
        <end position="93"/>
    </location>
</feature>
<feature type="domain" description="Histidine kinase" evidence="7">
    <location>
        <begin position="85"/>
        <end position="272"/>
    </location>
</feature>
<dbReference type="AlphaFoldDB" id="A0A1E3A7E9"/>
<dbReference type="PRINTS" id="PR00344">
    <property type="entry name" value="BCTRLSENSOR"/>
</dbReference>
<dbReference type="Proteomes" id="UP000095003">
    <property type="component" value="Unassembled WGS sequence"/>
</dbReference>
<reference evidence="11 13" key="1">
    <citation type="submission" date="2016-07" db="EMBL/GenBank/DDBJ databases">
        <title>Characterization of isolates of Eisenbergiella tayi derived from blood cultures, using whole genome sequencing.</title>
        <authorList>
            <person name="Burdz T."/>
            <person name="Wiebe D."/>
            <person name="Huynh C."/>
            <person name="Bernard K."/>
        </authorList>
    </citation>
    <scope>NUCLEOTIDE SEQUENCE [LARGE SCALE GENOMIC DNA]</scope>
    <source>
        <strain evidence="9 11">NML 110608</strain>
        <strain evidence="8 13">NML 120489</strain>
    </source>
</reference>
<dbReference type="PANTHER" id="PTHR40448">
    <property type="entry name" value="TWO-COMPONENT SENSOR HISTIDINE KINASE"/>
    <property type="match status" value="1"/>
</dbReference>
<dbReference type="InterPro" id="IPR039506">
    <property type="entry name" value="SPOB_a"/>
</dbReference>
<dbReference type="EMBL" id="MCGI01000007">
    <property type="protein sequence ID" value="ODM04683.1"/>
    <property type="molecule type" value="Genomic_DNA"/>
</dbReference>
<protein>
    <recommendedName>
        <fullName evidence="2">histidine kinase</fullName>
        <ecNumber evidence="2">2.7.13.3</ecNumber>
    </recommendedName>
</protein>
<keyword evidence="8" id="KW-0808">Transferase</keyword>
<dbReference type="EMBL" id="MEHA01000024">
    <property type="protein sequence ID" value="ODR46450.1"/>
    <property type="molecule type" value="Genomic_DNA"/>
</dbReference>
<evidence type="ECO:0000256" key="1">
    <source>
        <dbReference type="ARBA" id="ARBA00000085"/>
    </source>
</evidence>
<dbReference type="Gene3D" id="1.10.287.130">
    <property type="match status" value="1"/>
</dbReference>
<dbReference type="GeneID" id="93300498"/>
<dbReference type="Pfam" id="PF02518">
    <property type="entry name" value="HATPase_c"/>
    <property type="match status" value="1"/>
</dbReference>
<evidence type="ECO:0000313" key="12">
    <source>
        <dbReference type="Proteomes" id="UP000094271"/>
    </source>
</evidence>
<comment type="catalytic activity">
    <reaction evidence="1">
        <text>ATP + protein L-histidine = ADP + protein N-phospho-L-histidine.</text>
        <dbReference type="EC" id="2.7.13.3"/>
    </reaction>
</comment>
<evidence type="ECO:0000313" key="8">
    <source>
        <dbReference type="EMBL" id="ODM04683.1"/>
    </source>
</evidence>
<dbReference type="GO" id="GO:0004673">
    <property type="term" value="F:protein histidine kinase activity"/>
    <property type="evidence" value="ECO:0007669"/>
    <property type="project" value="UniProtKB-EC"/>
</dbReference>
<evidence type="ECO:0000259" key="7">
    <source>
        <dbReference type="PROSITE" id="PS50109"/>
    </source>
</evidence>
<evidence type="ECO:0000313" key="11">
    <source>
        <dbReference type="Proteomes" id="UP000094067"/>
    </source>
</evidence>
<organism evidence="8 13">
    <name type="scientific">Eisenbergiella tayi</name>
    <dbReference type="NCBI Taxonomy" id="1432052"/>
    <lineage>
        <taxon>Bacteria</taxon>
        <taxon>Bacillati</taxon>
        <taxon>Bacillota</taxon>
        <taxon>Clostridia</taxon>
        <taxon>Lachnospirales</taxon>
        <taxon>Lachnospiraceae</taxon>
        <taxon>Eisenbergiella</taxon>
    </lineage>
</organism>
<accession>A0A1E3A7E9</accession>
<dbReference type="GO" id="GO:0000160">
    <property type="term" value="P:phosphorelay signal transduction system"/>
    <property type="evidence" value="ECO:0007669"/>
    <property type="project" value="UniProtKB-KW"/>
</dbReference>
<evidence type="ECO:0000313" key="9">
    <source>
        <dbReference type="EMBL" id="ODM04917.1"/>
    </source>
</evidence>
<dbReference type="EC" id="2.7.13.3" evidence="2"/>
<dbReference type="RefSeq" id="WP_069151370.1">
    <property type="nucleotide sequence ID" value="NZ_DAWDRA010000197.1"/>
</dbReference>
<evidence type="ECO:0000256" key="2">
    <source>
        <dbReference type="ARBA" id="ARBA00012438"/>
    </source>
</evidence>
<evidence type="ECO:0000313" key="13">
    <source>
        <dbReference type="Proteomes" id="UP000095003"/>
    </source>
</evidence>
<dbReference type="Gene3D" id="3.30.565.10">
    <property type="entry name" value="Histidine kinase-like ATPase, C-terminal domain"/>
    <property type="match status" value="1"/>
</dbReference>
<evidence type="ECO:0000256" key="3">
    <source>
        <dbReference type="ARBA" id="ARBA00022777"/>
    </source>
</evidence>
<dbReference type="EMBL" id="MCGH01000002">
    <property type="protein sequence ID" value="ODM04917.1"/>
    <property type="molecule type" value="Genomic_DNA"/>
</dbReference>
<keyword evidence="4" id="KW-0902">Two-component regulatory system</keyword>
<dbReference type="Proteomes" id="UP000094067">
    <property type="component" value="Unassembled WGS sequence"/>
</dbReference>
<sequence length="272" mass="30688">MNIKKTVKALLIINGLQFVAAFLLWLVIGSQVLGRVNPAIYLTIGIMLLSSLLTIMGLYMASRYQNDSYRESMKNLENLNLKLRAQRHDYMNHLQVIYGLLELGEYEDAREYMEPVFKDITRVTRAMKTSQPAVNALLQAKMESAEKKGVDMIVEVGTPLKEIPLEPWELCKLLANLIDNGITALEEKEGEKKLAVEIRQDSRFYTFAVRNNGPAIPEEHQALIFKQGFSTKKEEGHGTGLAIVSQIVKEAKGEISLSSDEKETCFAIRLPR</sequence>
<dbReference type="PATRIC" id="fig|1432052.3.peg.6353"/>
<proteinExistence type="predicted"/>
<dbReference type="OrthoDB" id="9813149at2"/>
<keyword evidence="5" id="KW-0175">Coiled coil</keyword>
<keyword evidence="6" id="KW-0812">Transmembrane</keyword>
<feature type="transmembrane region" description="Helical" evidence="6">
    <location>
        <begin position="40"/>
        <end position="61"/>
    </location>
</feature>
<dbReference type="PANTHER" id="PTHR40448:SF1">
    <property type="entry name" value="TWO-COMPONENT SENSOR HISTIDINE KINASE"/>
    <property type="match status" value="1"/>
</dbReference>
<evidence type="ECO:0000256" key="4">
    <source>
        <dbReference type="ARBA" id="ARBA00023012"/>
    </source>
</evidence>
<comment type="caution">
    <text evidence="8">The sequence shown here is derived from an EMBL/GenBank/DDBJ whole genome shotgun (WGS) entry which is preliminary data.</text>
</comment>
<dbReference type="InterPro" id="IPR004358">
    <property type="entry name" value="Sig_transdc_His_kin-like_C"/>
</dbReference>
<dbReference type="SUPFAM" id="SSF55874">
    <property type="entry name" value="ATPase domain of HSP90 chaperone/DNA topoisomerase II/histidine kinase"/>
    <property type="match status" value="1"/>
</dbReference>
<dbReference type="Pfam" id="PF14689">
    <property type="entry name" value="SPOB_a"/>
    <property type="match status" value="1"/>
</dbReference>
<dbReference type="InterPro" id="IPR003594">
    <property type="entry name" value="HATPase_dom"/>
</dbReference>
<dbReference type="InterPro" id="IPR005467">
    <property type="entry name" value="His_kinase_dom"/>
</dbReference>
<dbReference type="InterPro" id="IPR036890">
    <property type="entry name" value="HATPase_C_sf"/>
</dbReference>
<name>A0A1E3A7E9_9FIRM</name>
<dbReference type="SMART" id="SM00387">
    <property type="entry name" value="HATPase_c"/>
    <property type="match status" value="1"/>
</dbReference>
<gene>
    <name evidence="8" type="primary">dpiB_2</name>
    <name evidence="9" type="synonym">dpiB_1</name>
    <name evidence="8" type="ORF">BEH84_05745</name>
    <name evidence="10" type="ORF">BEI59_25275</name>
    <name evidence="9" type="ORF">BEI61_00798</name>
</gene>
<keyword evidence="3 8" id="KW-0418">Kinase</keyword>
<keyword evidence="6" id="KW-0472">Membrane</keyword>
<evidence type="ECO:0000313" key="10">
    <source>
        <dbReference type="EMBL" id="ODR46450.1"/>
    </source>
</evidence>
<evidence type="ECO:0000256" key="5">
    <source>
        <dbReference type="SAM" id="Coils"/>
    </source>
</evidence>
<dbReference type="GO" id="GO:0042802">
    <property type="term" value="F:identical protein binding"/>
    <property type="evidence" value="ECO:0007669"/>
    <property type="project" value="TreeGrafter"/>
</dbReference>
<reference evidence="10 12" key="2">
    <citation type="submission" date="2016-08" db="EMBL/GenBank/DDBJ databases">
        <authorList>
            <person name="Seilhamer J.J."/>
        </authorList>
    </citation>
    <scope>NUCLEOTIDE SEQUENCE [LARGE SCALE GENOMIC DNA]</scope>
    <source>
        <strain evidence="10 12">NML150140-1</strain>
    </source>
</reference>
<dbReference type="Proteomes" id="UP000094271">
    <property type="component" value="Unassembled WGS sequence"/>
</dbReference>